<proteinExistence type="predicted"/>
<dbReference type="EMBL" id="GBXM01054161">
    <property type="protein sequence ID" value="JAH54416.1"/>
    <property type="molecule type" value="Transcribed_RNA"/>
</dbReference>
<reference evidence="1" key="1">
    <citation type="submission" date="2014-11" db="EMBL/GenBank/DDBJ databases">
        <authorList>
            <person name="Amaro Gonzalez C."/>
        </authorList>
    </citation>
    <scope>NUCLEOTIDE SEQUENCE</scope>
</reference>
<name>A0A0E9TLE3_ANGAN</name>
<accession>A0A0E9TLE3</accession>
<dbReference type="AlphaFoldDB" id="A0A0E9TLE3"/>
<reference evidence="1" key="2">
    <citation type="journal article" date="2015" name="Fish Shellfish Immunol.">
        <title>Early steps in the European eel (Anguilla anguilla)-Vibrio vulnificus interaction in the gills: Role of the RtxA13 toxin.</title>
        <authorList>
            <person name="Callol A."/>
            <person name="Pajuelo D."/>
            <person name="Ebbesson L."/>
            <person name="Teles M."/>
            <person name="MacKenzie S."/>
            <person name="Amaro C."/>
        </authorList>
    </citation>
    <scope>NUCLEOTIDE SEQUENCE</scope>
</reference>
<evidence type="ECO:0000313" key="1">
    <source>
        <dbReference type="EMBL" id="JAH54416.1"/>
    </source>
</evidence>
<protein>
    <submittedName>
        <fullName evidence="1">Uncharacterized protein</fullName>
    </submittedName>
</protein>
<sequence length="48" mass="5525">MPMDHQSLACMNQDKYCNQQYLPMTTLTMHKRMSQALLSAATLPKHSK</sequence>
<organism evidence="1">
    <name type="scientific">Anguilla anguilla</name>
    <name type="common">European freshwater eel</name>
    <name type="synonym">Muraena anguilla</name>
    <dbReference type="NCBI Taxonomy" id="7936"/>
    <lineage>
        <taxon>Eukaryota</taxon>
        <taxon>Metazoa</taxon>
        <taxon>Chordata</taxon>
        <taxon>Craniata</taxon>
        <taxon>Vertebrata</taxon>
        <taxon>Euteleostomi</taxon>
        <taxon>Actinopterygii</taxon>
        <taxon>Neopterygii</taxon>
        <taxon>Teleostei</taxon>
        <taxon>Anguilliformes</taxon>
        <taxon>Anguillidae</taxon>
        <taxon>Anguilla</taxon>
    </lineage>
</organism>